<keyword evidence="6 12" id="KW-1133">Transmembrane helix</keyword>
<evidence type="ECO:0000256" key="10">
    <source>
        <dbReference type="ARBA" id="ARBA00023273"/>
    </source>
</evidence>
<gene>
    <name evidence="13" type="ORF">ZHAS_00009402</name>
</gene>
<comment type="subcellular location">
    <subcellularLocation>
        <location evidence="1">Cell projection</location>
        <location evidence="1">Cilium membrane</location>
        <topology evidence="1">Multi-pass membrane protein</topology>
    </subcellularLocation>
</comment>
<proteinExistence type="inferred from homology"/>
<evidence type="ECO:0000313" key="13">
    <source>
        <dbReference type="EMBL" id="KFB41745.1"/>
    </source>
</evidence>
<dbReference type="InterPro" id="IPR019306">
    <property type="entry name" value="TMEM231"/>
</dbReference>
<dbReference type="GO" id="GO:0035869">
    <property type="term" value="C:ciliary transition zone"/>
    <property type="evidence" value="ECO:0007669"/>
    <property type="project" value="TreeGrafter"/>
</dbReference>
<dbReference type="OMA" id="HIIRSWE"/>
<comment type="similarity">
    <text evidence="2">Belongs to the TMEM231 family.</text>
</comment>
<dbReference type="STRING" id="74873.A0A084VUV1"/>
<evidence type="ECO:0000256" key="1">
    <source>
        <dbReference type="ARBA" id="ARBA00004272"/>
    </source>
</evidence>
<keyword evidence="9" id="KW-0325">Glycoprotein</keyword>
<dbReference type="EnsemblMetazoa" id="ASIC009402-RA">
    <property type="protein sequence ID" value="ASIC009402-PA"/>
    <property type="gene ID" value="ASIC009402"/>
</dbReference>
<evidence type="ECO:0000256" key="6">
    <source>
        <dbReference type="ARBA" id="ARBA00022989"/>
    </source>
</evidence>
<keyword evidence="10" id="KW-0966">Cell projection</keyword>
<dbReference type="EMBL" id="KE525143">
    <property type="protein sequence ID" value="KFB41745.1"/>
    <property type="molecule type" value="Genomic_DNA"/>
</dbReference>
<keyword evidence="8 12" id="KW-0472">Membrane</keyword>
<dbReference type="Pfam" id="PF10149">
    <property type="entry name" value="TM231"/>
    <property type="match status" value="1"/>
</dbReference>
<sequence>MKLFNFYSKTVKIQYRNQLCSTTTFVVSLLTLAAFVIPYYLLTSIKRGELWDNHRVVYEKPNVAFPYQYLFLAELEEVDEKSTTSVVTCSSFESYNTLTEQLHPCSEIRVVPVDTDHDQSIDHLTVGIAFNPPETTSRLTYYTFYFFLEAKVKSQCSFEVPAFISLEKQPAPASKMQSGTIIHRGVLRAKQTTALQCPFFMRNQKSHFNHRYYPNENTTLEGYKPDSISDHMRTSNPAYFELHSQQVTWKVDDSGSIDITVELSIGGVESRETALLYKTSLWWKVCQFWSGYFPLLLVALWIIDKVKRYLFEQFYLRAVEVVPWKEKYI</sequence>
<evidence type="ECO:0000313" key="15">
    <source>
        <dbReference type="Proteomes" id="UP000030765"/>
    </source>
</evidence>
<feature type="transmembrane region" description="Helical" evidence="12">
    <location>
        <begin position="281"/>
        <end position="303"/>
    </location>
</feature>
<keyword evidence="5 12" id="KW-0812">Transmembrane</keyword>
<evidence type="ECO:0000256" key="7">
    <source>
        <dbReference type="ARBA" id="ARBA00023069"/>
    </source>
</evidence>
<dbReference type="Proteomes" id="UP000030765">
    <property type="component" value="Unassembled WGS sequence"/>
</dbReference>
<evidence type="ECO:0000256" key="3">
    <source>
        <dbReference type="ARBA" id="ARBA00015087"/>
    </source>
</evidence>
<dbReference type="GO" id="GO:0060271">
    <property type="term" value="P:cilium assembly"/>
    <property type="evidence" value="ECO:0007669"/>
    <property type="project" value="TreeGrafter"/>
</dbReference>
<dbReference type="GO" id="GO:0060170">
    <property type="term" value="C:ciliary membrane"/>
    <property type="evidence" value="ECO:0007669"/>
    <property type="project" value="UniProtKB-SubCell"/>
</dbReference>
<dbReference type="PANTHER" id="PTHR14605">
    <property type="entry name" value="CHST5 PROTEIN"/>
    <property type="match status" value="1"/>
</dbReference>
<comment type="function">
    <text evidence="11">Transmembrane component of the tectonic-like complex, a complex localized at the transition zone of primary cilia and acting as a barrier that prevents diffusion of transmembrane proteins between the cilia and plasma membranes. Required for ciliogenesis and sonic hedgehog/SHH signaling.</text>
</comment>
<dbReference type="PANTHER" id="PTHR14605:SF1">
    <property type="entry name" value="TRANSMEMBRANE PROTEIN 231"/>
    <property type="match status" value="1"/>
</dbReference>
<evidence type="ECO:0000256" key="11">
    <source>
        <dbReference type="ARBA" id="ARBA00024803"/>
    </source>
</evidence>
<keyword evidence="7" id="KW-0969">Cilium</keyword>
<evidence type="ECO:0000256" key="9">
    <source>
        <dbReference type="ARBA" id="ARBA00023180"/>
    </source>
</evidence>
<evidence type="ECO:0000256" key="8">
    <source>
        <dbReference type="ARBA" id="ARBA00023136"/>
    </source>
</evidence>
<dbReference type="AlphaFoldDB" id="A0A084VUV1"/>
<keyword evidence="15" id="KW-1185">Reference proteome</keyword>
<dbReference type="GO" id="GO:0032880">
    <property type="term" value="P:regulation of protein localization"/>
    <property type="evidence" value="ECO:0007669"/>
    <property type="project" value="TreeGrafter"/>
</dbReference>
<reference evidence="14" key="2">
    <citation type="submission" date="2020-05" db="UniProtKB">
        <authorList>
            <consortium name="EnsemblMetazoa"/>
        </authorList>
    </citation>
    <scope>IDENTIFICATION</scope>
</reference>
<keyword evidence="4" id="KW-1003">Cell membrane</keyword>
<reference evidence="13 15" key="1">
    <citation type="journal article" date="2014" name="BMC Genomics">
        <title>Genome sequence of Anopheles sinensis provides insight into genetics basis of mosquito competence for malaria parasites.</title>
        <authorList>
            <person name="Zhou D."/>
            <person name="Zhang D."/>
            <person name="Ding G."/>
            <person name="Shi L."/>
            <person name="Hou Q."/>
            <person name="Ye Y."/>
            <person name="Xu Y."/>
            <person name="Zhou H."/>
            <person name="Xiong C."/>
            <person name="Li S."/>
            <person name="Yu J."/>
            <person name="Hong S."/>
            <person name="Yu X."/>
            <person name="Zou P."/>
            <person name="Chen C."/>
            <person name="Chang X."/>
            <person name="Wang W."/>
            <person name="Lv Y."/>
            <person name="Sun Y."/>
            <person name="Ma L."/>
            <person name="Shen B."/>
            <person name="Zhu C."/>
        </authorList>
    </citation>
    <scope>NUCLEOTIDE SEQUENCE [LARGE SCALE GENOMIC DNA]</scope>
</reference>
<protein>
    <recommendedName>
        <fullName evidence="3">Transmembrane protein 231</fullName>
    </recommendedName>
</protein>
<evidence type="ECO:0000313" key="14">
    <source>
        <dbReference type="EnsemblMetazoa" id="ASIC009402-PA"/>
    </source>
</evidence>
<dbReference type="EMBL" id="ATLV01017026">
    <property type="status" value="NOT_ANNOTATED_CDS"/>
    <property type="molecule type" value="Genomic_DNA"/>
</dbReference>
<accession>A0A084VUV1</accession>
<name>A0A084VUV1_ANOSI</name>
<evidence type="ECO:0000256" key="12">
    <source>
        <dbReference type="SAM" id="Phobius"/>
    </source>
</evidence>
<dbReference type="VEuPathDB" id="VectorBase:ASIC009402"/>
<evidence type="ECO:0000256" key="2">
    <source>
        <dbReference type="ARBA" id="ARBA00009082"/>
    </source>
</evidence>
<dbReference type="OrthoDB" id="426438at2759"/>
<organism evidence="13">
    <name type="scientific">Anopheles sinensis</name>
    <name type="common">Mosquito</name>
    <dbReference type="NCBI Taxonomy" id="74873"/>
    <lineage>
        <taxon>Eukaryota</taxon>
        <taxon>Metazoa</taxon>
        <taxon>Ecdysozoa</taxon>
        <taxon>Arthropoda</taxon>
        <taxon>Hexapoda</taxon>
        <taxon>Insecta</taxon>
        <taxon>Pterygota</taxon>
        <taxon>Neoptera</taxon>
        <taxon>Endopterygota</taxon>
        <taxon>Diptera</taxon>
        <taxon>Nematocera</taxon>
        <taxon>Culicoidea</taxon>
        <taxon>Culicidae</taxon>
        <taxon>Anophelinae</taxon>
        <taxon>Anopheles</taxon>
    </lineage>
</organism>
<feature type="transmembrane region" description="Helical" evidence="12">
    <location>
        <begin position="21"/>
        <end position="42"/>
    </location>
</feature>
<evidence type="ECO:0000256" key="4">
    <source>
        <dbReference type="ARBA" id="ARBA00022475"/>
    </source>
</evidence>
<evidence type="ECO:0000256" key="5">
    <source>
        <dbReference type="ARBA" id="ARBA00022692"/>
    </source>
</evidence>